<dbReference type="GO" id="GO:0006357">
    <property type="term" value="P:regulation of transcription by RNA polymerase II"/>
    <property type="evidence" value="ECO:0007669"/>
    <property type="project" value="TreeGrafter"/>
</dbReference>
<dbReference type="EnsemblMetazoa" id="MESCA006127-RA">
    <property type="protein sequence ID" value="MESCA006127-PA"/>
    <property type="gene ID" value="MESCA006127"/>
</dbReference>
<dbReference type="Proteomes" id="UP000015102">
    <property type="component" value="Unassembled WGS sequence"/>
</dbReference>
<dbReference type="PANTHER" id="PTHR46167:SF1">
    <property type="entry name" value="N-LYSINE METHYLTRANSFERASE KMT5A"/>
    <property type="match status" value="1"/>
</dbReference>
<reference evidence="1" key="2">
    <citation type="submission" date="2015-06" db="UniProtKB">
        <authorList>
            <consortium name="EnsemblMetazoa"/>
        </authorList>
    </citation>
    <scope>IDENTIFICATION</scope>
</reference>
<name>T1GR53_MEGSC</name>
<sequence>MYYFKFNNHQYCIDATAETGKLGRLVNHSRNGNLLQKL</sequence>
<evidence type="ECO:0008006" key="3">
    <source>
        <dbReference type="Google" id="ProtNLM"/>
    </source>
</evidence>
<proteinExistence type="predicted"/>
<dbReference type="InterPro" id="IPR046341">
    <property type="entry name" value="SET_dom_sf"/>
</dbReference>
<evidence type="ECO:0000313" key="2">
    <source>
        <dbReference type="Proteomes" id="UP000015102"/>
    </source>
</evidence>
<protein>
    <recommendedName>
        <fullName evidence="3">SET domain-containing protein</fullName>
    </recommendedName>
</protein>
<accession>T1GR53</accession>
<dbReference type="InterPro" id="IPR051760">
    <property type="entry name" value="KMT5A"/>
</dbReference>
<organism evidence="1 2">
    <name type="scientific">Megaselia scalaris</name>
    <name type="common">Humpbacked fly</name>
    <name type="synonym">Phora scalaris</name>
    <dbReference type="NCBI Taxonomy" id="36166"/>
    <lineage>
        <taxon>Eukaryota</taxon>
        <taxon>Metazoa</taxon>
        <taxon>Ecdysozoa</taxon>
        <taxon>Arthropoda</taxon>
        <taxon>Hexapoda</taxon>
        <taxon>Insecta</taxon>
        <taxon>Pterygota</taxon>
        <taxon>Neoptera</taxon>
        <taxon>Endopterygota</taxon>
        <taxon>Diptera</taxon>
        <taxon>Brachycera</taxon>
        <taxon>Muscomorpha</taxon>
        <taxon>Platypezoidea</taxon>
        <taxon>Phoridae</taxon>
        <taxon>Megaseliini</taxon>
        <taxon>Megaselia</taxon>
    </lineage>
</organism>
<evidence type="ECO:0000313" key="1">
    <source>
        <dbReference type="EnsemblMetazoa" id="MESCA006127-PA"/>
    </source>
</evidence>
<dbReference type="STRING" id="36166.T1GR53"/>
<reference evidence="2" key="1">
    <citation type="submission" date="2013-02" db="EMBL/GenBank/DDBJ databases">
        <authorList>
            <person name="Hughes D."/>
        </authorList>
    </citation>
    <scope>NUCLEOTIDE SEQUENCE</scope>
    <source>
        <strain>Durham</strain>
        <strain evidence="2">NC isolate 2 -- Noor lab</strain>
    </source>
</reference>
<dbReference type="GO" id="GO:0005634">
    <property type="term" value="C:nucleus"/>
    <property type="evidence" value="ECO:0007669"/>
    <property type="project" value="TreeGrafter"/>
</dbReference>
<dbReference type="PANTHER" id="PTHR46167">
    <property type="entry name" value="N-LYSINE METHYLTRANSFERASE KMT5A"/>
    <property type="match status" value="1"/>
</dbReference>
<dbReference type="HOGENOM" id="CLU_3336128_0_0_1"/>
<dbReference type="GO" id="GO:0042799">
    <property type="term" value="F:histone H4K20 methyltransferase activity"/>
    <property type="evidence" value="ECO:0007669"/>
    <property type="project" value="TreeGrafter"/>
</dbReference>
<dbReference type="EMBL" id="CAQQ02175486">
    <property type="status" value="NOT_ANNOTATED_CDS"/>
    <property type="molecule type" value="Genomic_DNA"/>
</dbReference>
<dbReference type="GO" id="GO:0005700">
    <property type="term" value="C:polytene chromosome"/>
    <property type="evidence" value="ECO:0007669"/>
    <property type="project" value="TreeGrafter"/>
</dbReference>
<keyword evidence="2" id="KW-1185">Reference proteome</keyword>
<dbReference type="Gene3D" id="2.170.270.10">
    <property type="entry name" value="SET domain"/>
    <property type="match status" value="1"/>
</dbReference>
<dbReference type="AlphaFoldDB" id="T1GR53"/>
<dbReference type="GO" id="GO:0043516">
    <property type="term" value="P:regulation of DNA damage response, signal transduction by p53 class mediator"/>
    <property type="evidence" value="ECO:0007669"/>
    <property type="project" value="TreeGrafter"/>
</dbReference>